<sequence>MASLLPFSLPKPNIIRASSSSSSSTATTTPTNTTTTLSLPDTLNEKFGRKGIKFLESNNTPFVELTVRNGSSMRLQIPNAHVTSYKPQVNWTDDCFDEVLYTLPADSSTSKGGVALIINDASDSGTKASLLSDSQWTVKGSNSDSIDAVQVELSCSAGTLDITYVISLFAQSLATAVILKNTGRKAVTLTSAILSHMKTKRRNGTAIEGLRAASYCTHPPPPSPFQLLSPSEAMITESPVWFTFEEPEKQPGSWATQEGIITNLQNKLSRIYAAPPKERLKSIYNTSPSKYETIDQGRGLTFRIIRMGQFEDNYVGSPGSLAKKFGNEYFICTGPASVLVPVVVNPGEDWRGAQVIEHDNL</sequence>
<reference evidence="2" key="1">
    <citation type="journal article" date="2015" name="BMC Plant Biol.">
        <title>NDH expression marks major transitions in plant evolution and reveals coordinate intracellular gene loss.</title>
        <authorList>
            <person name="Ruhlman T.A."/>
            <person name="Chang W.J."/>
            <person name="Chen J.J."/>
            <person name="Huang Y.T."/>
            <person name="Chan M.T."/>
            <person name="Zhang J."/>
            <person name="Liao D.C."/>
            <person name="Blazier J.C."/>
            <person name="Jin X."/>
            <person name="Shih M.C."/>
            <person name="Jansen R.K."/>
            <person name="Lin C.S."/>
        </authorList>
    </citation>
    <scope>NUCLEOTIDE SEQUENCE</scope>
</reference>
<dbReference type="EMBL" id="KM584550">
    <property type="protein sequence ID" value="AKG62650.1"/>
    <property type="molecule type" value="mRNA"/>
</dbReference>
<organism evidence="2">
    <name type="scientific">Monsonia emarginata</name>
    <dbReference type="NCBI Taxonomy" id="28966"/>
    <lineage>
        <taxon>Eukaryota</taxon>
        <taxon>Viridiplantae</taxon>
        <taxon>Streptophyta</taxon>
        <taxon>Embryophyta</taxon>
        <taxon>Tracheophyta</taxon>
        <taxon>Spermatophyta</taxon>
        <taxon>Magnoliopsida</taxon>
        <taxon>eudicotyledons</taxon>
        <taxon>Gunneridae</taxon>
        <taxon>Pentapetalae</taxon>
        <taxon>rosids</taxon>
        <taxon>malvids</taxon>
        <taxon>Geraniales</taxon>
        <taxon>Geraniaceae</taxon>
        <taxon>Monsonia</taxon>
    </lineage>
</organism>
<feature type="region of interest" description="Disordered" evidence="1">
    <location>
        <begin position="16"/>
        <end position="40"/>
    </location>
</feature>
<evidence type="ECO:0000256" key="1">
    <source>
        <dbReference type="SAM" id="MobiDB-lite"/>
    </source>
</evidence>
<dbReference type="GO" id="GO:0047938">
    <property type="term" value="F:glucose-6-phosphate 1-epimerase activity"/>
    <property type="evidence" value="ECO:0007669"/>
    <property type="project" value="TreeGrafter"/>
</dbReference>
<dbReference type="GO" id="GO:0030246">
    <property type="term" value="F:carbohydrate binding"/>
    <property type="evidence" value="ECO:0007669"/>
    <property type="project" value="InterPro"/>
</dbReference>
<protein>
    <submittedName>
        <fullName evidence="2">Photosynthetic NDH subcomplex B 2</fullName>
    </submittedName>
</protein>
<name>A0A0F7GXY8_9ROSI</name>
<dbReference type="Gene3D" id="2.70.98.10">
    <property type="match status" value="1"/>
</dbReference>
<dbReference type="PANTHER" id="PTHR11122">
    <property type="entry name" value="APOSPORY-ASSOCIATED PROTEIN C-RELATED"/>
    <property type="match status" value="1"/>
</dbReference>
<dbReference type="InterPro" id="IPR011013">
    <property type="entry name" value="Gal_mutarotase_sf_dom"/>
</dbReference>
<dbReference type="GO" id="GO:0005737">
    <property type="term" value="C:cytoplasm"/>
    <property type="evidence" value="ECO:0007669"/>
    <property type="project" value="TreeGrafter"/>
</dbReference>
<gene>
    <name evidence="2" type="primary">PnsB2</name>
</gene>
<dbReference type="GO" id="GO:0005975">
    <property type="term" value="P:carbohydrate metabolic process"/>
    <property type="evidence" value="ECO:0007669"/>
    <property type="project" value="InterPro"/>
</dbReference>
<accession>A0A0F7GXY8</accession>
<evidence type="ECO:0000313" key="2">
    <source>
        <dbReference type="EMBL" id="AKG62650.1"/>
    </source>
</evidence>
<dbReference type="SUPFAM" id="SSF74650">
    <property type="entry name" value="Galactose mutarotase-like"/>
    <property type="match status" value="1"/>
</dbReference>
<feature type="compositionally biased region" description="Low complexity" evidence="1">
    <location>
        <begin position="17"/>
        <end position="40"/>
    </location>
</feature>
<dbReference type="AlphaFoldDB" id="A0A0F7GXY8"/>
<dbReference type="InterPro" id="IPR014718">
    <property type="entry name" value="GH-type_carb-bd"/>
</dbReference>
<proteinExistence type="evidence at transcript level"/>
<dbReference type="PANTHER" id="PTHR11122:SF18">
    <property type="entry name" value="PHOTOSYNTHETIC NDH SUBUNIT OF SUBCOMPLEX B 2, CHLOROPLASTIC"/>
    <property type="match status" value="1"/>
</dbReference>